<evidence type="ECO:0000313" key="2">
    <source>
        <dbReference type="Proteomes" id="UP001162992"/>
    </source>
</evidence>
<reference evidence="2" key="1">
    <citation type="journal article" date="2024" name="Proc. Natl. Acad. Sci. U.S.A.">
        <title>Extraordinary preservation of gene collinearity over three hundred million years revealed in homosporous lycophytes.</title>
        <authorList>
            <person name="Li C."/>
            <person name="Wickell D."/>
            <person name="Kuo L.Y."/>
            <person name="Chen X."/>
            <person name="Nie B."/>
            <person name="Liao X."/>
            <person name="Peng D."/>
            <person name="Ji J."/>
            <person name="Jenkins J."/>
            <person name="Williams M."/>
            <person name="Shu S."/>
            <person name="Plott C."/>
            <person name="Barry K."/>
            <person name="Rajasekar S."/>
            <person name="Grimwood J."/>
            <person name="Han X."/>
            <person name="Sun S."/>
            <person name="Hou Z."/>
            <person name="He W."/>
            <person name="Dai G."/>
            <person name="Sun C."/>
            <person name="Schmutz J."/>
            <person name="Leebens-Mack J.H."/>
            <person name="Li F.W."/>
            <person name="Wang L."/>
        </authorList>
    </citation>
    <scope>NUCLEOTIDE SEQUENCE [LARGE SCALE GENOMIC DNA]</scope>
    <source>
        <strain evidence="2">cv. PW_Plant_1</strain>
    </source>
</reference>
<protein>
    <submittedName>
        <fullName evidence="1">Uncharacterized protein</fullName>
    </submittedName>
</protein>
<name>A0ACC2BD25_DIPCM</name>
<dbReference type="EMBL" id="CM055107">
    <property type="protein sequence ID" value="KAJ7527671.1"/>
    <property type="molecule type" value="Genomic_DNA"/>
</dbReference>
<sequence length="112" mass="12762">MTRGSATEVTWSARLAVQLVRGLPGTLALHRRTVKALGLRRRHQTVFLNNTPTIRGMINQGGISSFFSVKNVKRLLSVETEEMFKERIEKEVCYKALRPPLIFKHSPENRTS</sequence>
<dbReference type="Proteomes" id="UP001162992">
    <property type="component" value="Chromosome 16"/>
</dbReference>
<proteinExistence type="predicted"/>
<gene>
    <name evidence="1" type="ORF">O6H91_16G065600</name>
</gene>
<comment type="caution">
    <text evidence="1">The sequence shown here is derived from an EMBL/GenBank/DDBJ whole genome shotgun (WGS) entry which is preliminary data.</text>
</comment>
<evidence type="ECO:0000313" key="1">
    <source>
        <dbReference type="EMBL" id="KAJ7527671.1"/>
    </source>
</evidence>
<accession>A0ACC2BD25</accession>
<keyword evidence="2" id="KW-1185">Reference proteome</keyword>
<organism evidence="1 2">
    <name type="scientific">Diphasiastrum complanatum</name>
    <name type="common">Issler's clubmoss</name>
    <name type="synonym">Lycopodium complanatum</name>
    <dbReference type="NCBI Taxonomy" id="34168"/>
    <lineage>
        <taxon>Eukaryota</taxon>
        <taxon>Viridiplantae</taxon>
        <taxon>Streptophyta</taxon>
        <taxon>Embryophyta</taxon>
        <taxon>Tracheophyta</taxon>
        <taxon>Lycopodiopsida</taxon>
        <taxon>Lycopodiales</taxon>
        <taxon>Lycopodiaceae</taxon>
        <taxon>Lycopodioideae</taxon>
        <taxon>Diphasiastrum</taxon>
    </lineage>
</organism>